<reference evidence="1" key="1">
    <citation type="submission" date="2023-08" db="EMBL/GenBank/DDBJ databases">
        <title>A de novo genome assembly of Solanum verrucosum Schlechtendal, a Mexican diploid species geographically isolated from the other diploid A-genome species in potato relatives.</title>
        <authorList>
            <person name="Hosaka K."/>
        </authorList>
    </citation>
    <scope>NUCLEOTIDE SEQUENCE</scope>
    <source>
        <tissue evidence="1">Young leaves</tissue>
    </source>
</reference>
<name>A0AAF0U137_SOLVR</name>
<dbReference type="Proteomes" id="UP001234989">
    <property type="component" value="Chromosome 7"/>
</dbReference>
<evidence type="ECO:0000313" key="1">
    <source>
        <dbReference type="EMBL" id="WMV37268.1"/>
    </source>
</evidence>
<dbReference type="EMBL" id="CP133618">
    <property type="protein sequence ID" value="WMV37268.1"/>
    <property type="molecule type" value="Genomic_DNA"/>
</dbReference>
<keyword evidence="2" id="KW-1185">Reference proteome</keyword>
<protein>
    <submittedName>
        <fullName evidence="1">Uncharacterized protein</fullName>
    </submittedName>
</protein>
<organism evidence="1 2">
    <name type="scientific">Solanum verrucosum</name>
    <dbReference type="NCBI Taxonomy" id="315347"/>
    <lineage>
        <taxon>Eukaryota</taxon>
        <taxon>Viridiplantae</taxon>
        <taxon>Streptophyta</taxon>
        <taxon>Embryophyta</taxon>
        <taxon>Tracheophyta</taxon>
        <taxon>Spermatophyta</taxon>
        <taxon>Magnoliopsida</taxon>
        <taxon>eudicotyledons</taxon>
        <taxon>Gunneridae</taxon>
        <taxon>Pentapetalae</taxon>
        <taxon>asterids</taxon>
        <taxon>lamiids</taxon>
        <taxon>Solanales</taxon>
        <taxon>Solanaceae</taxon>
        <taxon>Solanoideae</taxon>
        <taxon>Solaneae</taxon>
        <taxon>Solanum</taxon>
    </lineage>
</organism>
<sequence>MDLFETLYGRRSRSLIGWFEVCEVAVIGLELVHEAMEKVWLIRERFKMAKSRQKSYVDVKRRELEFDVDDWVYLKISPIKGVMRFRKKRKFSP</sequence>
<evidence type="ECO:0000313" key="2">
    <source>
        <dbReference type="Proteomes" id="UP001234989"/>
    </source>
</evidence>
<gene>
    <name evidence="1" type="ORF">MTR67_030653</name>
</gene>
<accession>A0AAF0U137</accession>
<dbReference type="AlphaFoldDB" id="A0AAF0U137"/>
<proteinExistence type="predicted"/>